<comment type="caution">
    <text evidence="1">The sequence shown here is derived from an EMBL/GenBank/DDBJ whole genome shotgun (WGS) entry which is preliminary data.</text>
</comment>
<dbReference type="Proteomes" id="UP001054837">
    <property type="component" value="Unassembled WGS sequence"/>
</dbReference>
<proteinExistence type="predicted"/>
<evidence type="ECO:0000313" key="1">
    <source>
        <dbReference type="EMBL" id="GIY14587.1"/>
    </source>
</evidence>
<protein>
    <submittedName>
        <fullName evidence="1">Uncharacterized protein</fullName>
    </submittedName>
</protein>
<evidence type="ECO:0000313" key="2">
    <source>
        <dbReference type="Proteomes" id="UP001054837"/>
    </source>
</evidence>
<name>A0AAV4QZC3_9ARAC</name>
<keyword evidence="2" id="KW-1185">Reference proteome</keyword>
<accession>A0AAV4QZC3</accession>
<reference evidence="1 2" key="1">
    <citation type="submission" date="2021-06" db="EMBL/GenBank/DDBJ databases">
        <title>Caerostris darwini draft genome.</title>
        <authorList>
            <person name="Kono N."/>
            <person name="Arakawa K."/>
        </authorList>
    </citation>
    <scope>NUCLEOTIDE SEQUENCE [LARGE SCALE GENOMIC DNA]</scope>
</reference>
<organism evidence="1 2">
    <name type="scientific">Caerostris darwini</name>
    <dbReference type="NCBI Taxonomy" id="1538125"/>
    <lineage>
        <taxon>Eukaryota</taxon>
        <taxon>Metazoa</taxon>
        <taxon>Ecdysozoa</taxon>
        <taxon>Arthropoda</taxon>
        <taxon>Chelicerata</taxon>
        <taxon>Arachnida</taxon>
        <taxon>Araneae</taxon>
        <taxon>Araneomorphae</taxon>
        <taxon>Entelegynae</taxon>
        <taxon>Araneoidea</taxon>
        <taxon>Araneidae</taxon>
        <taxon>Caerostris</taxon>
    </lineage>
</organism>
<dbReference type="EMBL" id="BPLQ01005387">
    <property type="protein sequence ID" value="GIY14587.1"/>
    <property type="molecule type" value="Genomic_DNA"/>
</dbReference>
<dbReference type="AlphaFoldDB" id="A0AAV4QZC3"/>
<gene>
    <name evidence="1" type="ORF">CDAR_204531</name>
</gene>
<sequence length="136" mass="14829">MGRDLPYRRVMEITCSLSPFPLDGLGFDLLDQVRSPVTQAEPPPTPPFDFLLLSISFWPTKWTVEIGAFSTSFAASAPASFRRKAPMGGSPIPFLGAEDDEFVLMGLTTLLPYRDFCFAGSCKVDSLELSAAFVIG</sequence>